<evidence type="ECO:0000313" key="2">
    <source>
        <dbReference type="Proteomes" id="UP000308671"/>
    </source>
</evidence>
<proteinExistence type="predicted"/>
<protein>
    <submittedName>
        <fullName evidence="1">Uncharacterized protein</fullName>
    </submittedName>
</protein>
<keyword evidence="2" id="KW-1185">Reference proteome</keyword>
<organism evidence="1 2">
    <name type="scientific">Botrytis galanthina</name>
    <dbReference type="NCBI Taxonomy" id="278940"/>
    <lineage>
        <taxon>Eukaryota</taxon>
        <taxon>Fungi</taxon>
        <taxon>Dikarya</taxon>
        <taxon>Ascomycota</taxon>
        <taxon>Pezizomycotina</taxon>
        <taxon>Leotiomycetes</taxon>
        <taxon>Helotiales</taxon>
        <taxon>Sclerotiniaceae</taxon>
        <taxon>Botrytis</taxon>
    </lineage>
</organism>
<evidence type="ECO:0000313" key="1">
    <source>
        <dbReference type="EMBL" id="THV45905.1"/>
    </source>
</evidence>
<dbReference type="EMBL" id="PQXL01000437">
    <property type="protein sequence ID" value="THV45905.1"/>
    <property type="molecule type" value="Genomic_DNA"/>
</dbReference>
<gene>
    <name evidence="1" type="ORF">BGAL_0438g00010</name>
</gene>
<reference evidence="1 2" key="1">
    <citation type="submission" date="2017-12" db="EMBL/GenBank/DDBJ databases">
        <title>Comparative genomics of Botrytis spp.</title>
        <authorList>
            <person name="Valero-Jimenez C.A."/>
            <person name="Tapia P."/>
            <person name="Veloso J."/>
            <person name="Silva-Moreno E."/>
            <person name="Staats M."/>
            <person name="Valdes J.H."/>
            <person name="Van Kan J.A.L."/>
        </authorList>
    </citation>
    <scope>NUCLEOTIDE SEQUENCE [LARGE SCALE GENOMIC DNA]</scope>
    <source>
        <strain evidence="1 2">MUCL435</strain>
    </source>
</reference>
<dbReference type="AlphaFoldDB" id="A0A4S8QRG2"/>
<accession>A0A4S8QRG2</accession>
<dbReference type="Proteomes" id="UP000308671">
    <property type="component" value="Unassembled WGS sequence"/>
</dbReference>
<comment type="caution">
    <text evidence="1">The sequence shown here is derived from an EMBL/GenBank/DDBJ whole genome shotgun (WGS) entry which is preliminary data.</text>
</comment>
<name>A0A4S8QRG2_9HELO</name>
<sequence>MACEQGKPPTTIPSEAKYTRLSCWPRCRTKYRMKWSSKAEKKVGISRAKLGSSTRLVWRDLEGLKYGKLIPPETLNKSKLYREHENLVFRVKIRRRGFYNLQLVPMRGKEDKSSTGS</sequence>